<accession>A0A251Q9U7</accession>
<gene>
    <name evidence="1" type="ORF">PRUPE_2G023400</name>
</gene>
<keyword evidence="2" id="KW-1185">Reference proteome</keyword>
<evidence type="ECO:0000313" key="1">
    <source>
        <dbReference type="EMBL" id="ONI20584.1"/>
    </source>
</evidence>
<organism evidence="1 2">
    <name type="scientific">Prunus persica</name>
    <name type="common">Peach</name>
    <name type="synonym">Amygdalus persica</name>
    <dbReference type="NCBI Taxonomy" id="3760"/>
    <lineage>
        <taxon>Eukaryota</taxon>
        <taxon>Viridiplantae</taxon>
        <taxon>Streptophyta</taxon>
        <taxon>Embryophyta</taxon>
        <taxon>Tracheophyta</taxon>
        <taxon>Spermatophyta</taxon>
        <taxon>Magnoliopsida</taxon>
        <taxon>eudicotyledons</taxon>
        <taxon>Gunneridae</taxon>
        <taxon>Pentapetalae</taxon>
        <taxon>rosids</taxon>
        <taxon>fabids</taxon>
        <taxon>Rosales</taxon>
        <taxon>Rosaceae</taxon>
        <taxon>Amygdaloideae</taxon>
        <taxon>Amygdaleae</taxon>
        <taxon>Prunus</taxon>
    </lineage>
</organism>
<protein>
    <submittedName>
        <fullName evidence="1">Uncharacterized protein</fullName>
    </submittedName>
</protein>
<dbReference type="EMBL" id="CM007652">
    <property type="protein sequence ID" value="ONI20584.1"/>
    <property type="molecule type" value="Genomic_DNA"/>
</dbReference>
<dbReference type="Proteomes" id="UP000006882">
    <property type="component" value="Chromosome G2"/>
</dbReference>
<sequence>MGLPMSPFTNSWIIGLQPDPQPLAFLLSAFGICPLLLESNPMCNVYSLYYNENILLRGHSPLLYMSSVNKGQRSWSACCGCYGWPAVGVSWRLACGGG</sequence>
<reference evidence="1 2" key="1">
    <citation type="journal article" date="2013" name="Nat. Genet.">
        <title>The high-quality draft genome of peach (Prunus persica) identifies unique patterns of genetic diversity, domestication and genome evolution.</title>
        <authorList>
            <consortium name="International Peach Genome Initiative"/>
            <person name="Verde I."/>
            <person name="Abbott A.G."/>
            <person name="Scalabrin S."/>
            <person name="Jung S."/>
            <person name="Shu S."/>
            <person name="Marroni F."/>
            <person name="Zhebentyayeva T."/>
            <person name="Dettori M.T."/>
            <person name="Grimwood J."/>
            <person name="Cattonaro F."/>
            <person name="Zuccolo A."/>
            <person name="Rossini L."/>
            <person name="Jenkins J."/>
            <person name="Vendramin E."/>
            <person name="Meisel L.A."/>
            <person name="Decroocq V."/>
            <person name="Sosinski B."/>
            <person name="Prochnik S."/>
            <person name="Mitros T."/>
            <person name="Policriti A."/>
            <person name="Cipriani G."/>
            <person name="Dondini L."/>
            <person name="Ficklin S."/>
            <person name="Goodstein D.M."/>
            <person name="Xuan P."/>
            <person name="Del Fabbro C."/>
            <person name="Aramini V."/>
            <person name="Copetti D."/>
            <person name="Gonzalez S."/>
            <person name="Horner D.S."/>
            <person name="Falchi R."/>
            <person name="Lucas S."/>
            <person name="Mica E."/>
            <person name="Maldonado J."/>
            <person name="Lazzari B."/>
            <person name="Bielenberg D."/>
            <person name="Pirona R."/>
            <person name="Miculan M."/>
            <person name="Barakat A."/>
            <person name="Testolin R."/>
            <person name="Stella A."/>
            <person name="Tartarini S."/>
            <person name="Tonutti P."/>
            <person name="Arus P."/>
            <person name="Orellana A."/>
            <person name="Wells C."/>
            <person name="Main D."/>
            <person name="Vizzotto G."/>
            <person name="Silva H."/>
            <person name="Salamini F."/>
            <person name="Schmutz J."/>
            <person name="Morgante M."/>
            <person name="Rokhsar D.S."/>
        </authorList>
    </citation>
    <scope>NUCLEOTIDE SEQUENCE [LARGE SCALE GENOMIC DNA]</scope>
    <source>
        <strain evidence="2">cv. Nemared</strain>
    </source>
</reference>
<name>A0A251Q9U7_PRUPE</name>
<dbReference type="Gramene" id="ONI20584">
    <property type="protein sequence ID" value="ONI20584"/>
    <property type="gene ID" value="PRUPE_2G023400"/>
</dbReference>
<evidence type="ECO:0000313" key="2">
    <source>
        <dbReference type="Proteomes" id="UP000006882"/>
    </source>
</evidence>
<dbReference type="AlphaFoldDB" id="A0A251Q9U7"/>
<proteinExistence type="predicted"/>